<dbReference type="EMBL" id="JAGYWB010000008">
    <property type="protein sequence ID" value="KAI0513577.1"/>
    <property type="molecule type" value="Genomic_DNA"/>
</dbReference>
<dbReference type="Proteomes" id="UP000829196">
    <property type="component" value="Unassembled WGS sequence"/>
</dbReference>
<dbReference type="PANTHER" id="PTHR12363">
    <property type="entry name" value="TRANSPORTIN 3 AND IMPORTIN 13"/>
    <property type="match status" value="1"/>
</dbReference>
<dbReference type="InterPro" id="IPR057941">
    <property type="entry name" value="TPR_TNPO3_IPO13_2nd"/>
</dbReference>
<dbReference type="SUPFAM" id="SSF48371">
    <property type="entry name" value="ARM repeat"/>
    <property type="match status" value="1"/>
</dbReference>
<feature type="domain" description="Exportin-1/Importin-beta-like" evidence="1">
    <location>
        <begin position="144"/>
        <end position="310"/>
    </location>
</feature>
<dbReference type="Gene3D" id="1.25.10.10">
    <property type="entry name" value="Leucine-rich Repeat Variant"/>
    <property type="match status" value="1"/>
</dbReference>
<dbReference type="AlphaFoldDB" id="A0A8T3BHL2"/>
<dbReference type="InterPro" id="IPR051345">
    <property type="entry name" value="Importin_beta-like_NTR"/>
</dbReference>
<evidence type="ECO:0000313" key="3">
    <source>
        <dbReference type="Proteomes" id="UP000829196"/>
    </source>
</evidence>
<dbReference type="GO" id="GO:0006606">
    <property type="term" value="P:protein import into nucleus"/>
    <property type="evidence" value="ECO:0007669"/>
    <property type="project" value="TreeGrafter"/>
</dbReference>
<evidence type="ECO:0000313" key="2">
    <source>
        <dbReference type="EMBL" id="KAI0513577.1"/>
    </source>
</evidence>
<organism evidence="2 3">
    <name type="scientific">Dendrobium nobile</name>
    <name type="common">Orchid</name>
    <dbReference type="NCBI Taxonomy" id="94219"/>
    <lineage>
        <taxon>Eukaryota</taxon>
        <taxon>Viridiplantae</taxon>
        <taxon>Streptophyta</taxon>
        <taxon>Embryophyta</taxon>
        <taxon>Tracheophyta</taxon>
        <taxon>Spermatophyta</taxon>
        <taxon>Magnoliopsida</taxon>
        <taxon>Liliopsida</taxon>
        <taxon>Asparagales</taxon>
        <taxon>Orchidaceae</taxon>
        <taxon>Epidendroideae</taxon>
        <taxon>Malaxideae</taxon>
        <taxon>Dendrobiinae</taxon>
        <taxon>Dendrobium</taxon>
    </lineage>
</organism>
<dbReference type="Pfam" id="PF24139">
    <property type="entry name" value="TPR_TNPO3_IPO13_4th"/>
    <property type="match status" value="1"/>
</dbReference>
<reference evidence="2" key="1">
    <citation type="journal article" date="2022" name="Front. Genet.">
        <title>Chromosome-Scale Assembly of the Dendrobium nobile Genome Provides Insights Into the Molecular Mechanism of the Biosynthesis of the Medicinal Active Ingredient of Dendrobium.</title>
        <authorList>
            <person name="Xu Q."/>
            <person name="Niu S.-C."/>
            <person name="Li K.-L."/>
            <person name="Zheng P.-J."/>
            <person name="Zhang X.-J."/>
            <person name="Jia Y."/>
            <person name="Liu Y."/>
            <person name="Niu Y.-X."/>
            <person name="Yu L.-H."/>
            <person name="Chen D.-F."/>
            <person name="Zhang G.-Q."/>
        </authorList>
    </citation>
    <scope>NUCLEOTIDE SEQUENCE</scope>
    <source>
        <tissue evidence="2">Leaf</tissue>
    </source>
</reference>
<sequence length="1062" mass="116431">MSSLSGVAHSARLRFTCSLLPDHFLSLPPSQALLLFYFFGMNDLRVKVAQAVHVLNHDAQSSNRVAANQWLVQFQKMDAAWEVAASFLTSSSDPIISSNCEVEFFAAQILRRKIQNDGYHLQIGAKGSLFNALLLAARRFSLGPPQLLTQICLALSALVLRAVEHKMPIEQFFSSLNELQSQENGNAAVLEMLTVLPEEVEVNNGDGSIDAGSRFQFTRELLSHTPNVLEFLLLQSEQNLALLLQSEQNLKNGTTLQEKNKKILRCLLSWVRVGCFSEIHPSVLPTHPLLNFVFNSLQVPTSFDVSIEVLIELVCRYEGLPQVLLSRIPYLKEILLLPALNSRDEKVIGGFACLISEVGQAAPALIAEASPEALMLADALLSCVSFPSEDWEIPDSTLQFWCSLASYILGLDLSKADSTNNILDVFSPVFLTLLDALLLRAQVGDTVCTVNNGAFVIPDGLINFRTNLEEILVDICQLLGPSIYMQKLLNDGWTTSKSSIPWVDVETRLFALNLVSETVLQHGPPLSFSIVMQLVTILTSTSSGDLKGLLPFVYKSLADVVGSFSRWISLVPDNIMPLLIFCASGIKDLMCKTACSSALRKLCEDAPILIHEPQNLEILIWIGEDLEKRILSFEEEAEIVSAITLTLNSVPNKELKKSSLARLLSSSYVAIENLIDAEDQNSLARNPAVYTLTMNLAVRGLYRMGAILGHLGVSCSNDQAEDDTILVLLGMFWPLLEKLFSSPHMENSSLSAAACRCLSQAIHSSGEHYHILLPKVLDCLSANFLLFQNHECYLRTAAVVIEEFGYREEYGPLCIDTFERFTSAASVTALNSSYICDQEPDLVEAYTNFVSTFVHFCPKAVVASSGTLLELSFQKATICCTAMHRGAALAAMSCMSCFLETCLSSLLESLTCISEGSLSAVMIQVLSRSGEGLVSNVVYTLLGVSAMSRVHKSATILQQLAAVCCLSERTSLMALLSWNSLCGWLQSTAQSLPAEYLRQGEAETLVPLWLNALASAASDYLASKTSDAALIDHGHMLGKGGRTLKRLIRDFADTHRNFPKPP</sequence>
<proteinExistence type="predicted"/>
<accession>A0A8T3BHL2</accession>
<comment type="caution">
    <text evidence="2">The sequence shown here is derived from an EMBL/GenBank/DDBJ whole genome shotgun (WGS) entry which is preliminary data.</text>
</comment>
<dbReference type="OrthoDB" id="435593at2759"/>
<gene>
    <name evidence="2" type="ORF">KFK09_009602</name>
</gene>
<name>A0A8T3BHL2_DENNO</name>
<protein>
    <recommendedName>
        <fullName evidence="1">Exportin-1/Importin-beta-like domain-containing protein</fullName>
    </recommendedName>
</protein>
<dbReference type="PANTHER" id="PTHR12363:SF44">
    <property type="entry name" value="ARM REPEAT SUPERFAMILY PROTEIN"/>
    <property type="match status" value="1"/>
</dbReference>
<dbReference type="InterPro" id="IPR011989">
    <property type="entry name" value="ARM-like"/>
</dbReference>
<evidence type="ECO:0000259" key="1">
    <source>
        <dbReference type="Pfam" id="PF08389"/>
    </source>
</evidence>
<dbReference type="InterPro" id="IPR013598">
    <property type="entry name" value="Exportin-1/Importin-b-like"/>
</dbReference>
<dbReference type="Pfam" id="PF08389">
    <property type="entry name" value="Xpo1"/>
    <property type="match status" value="1"/>
</dbReference>
<dbReference type="Pfam" id="PF24138">
    <property type="entry name" value="TPR_TNPO3_IPO13_2nd"/>
    <property type="match status" value="1"/>
</dbReference>
<dbReference type="GO" id="GO:0005737">
    <property type="term" value="C:cytoplasm"/>
    <property type="evidence" value="ECO:0007669"/>
    <property type="project" value="TreeGrafter"/>
</dbReference>
<dbReference type="SMR" id="A0A8T3BHL2"/>
<keyword evidence="3" id="KW-1185">Reference proteome</keyword>
<dbReference type="InterPro" id="IPR058537">
    <property type="entry name" value="TPR_TNPO3_IPO13_4th"/>
</dbReference>
<dbReference type="InterPro" id="IPR016024">
    <property type="entry name" value="ARM-type_fold"/>
</dbReference>